<dbReference type="InterPro" id="IPR029061">
    <property type="entry name" value="THDP-binding"/>
</dbReference>
<keyword evidence="3" id="KW-0456">Lyase</keyword>
<keyword evidence="4" id="KW-0472">Membrane</keyword>
<dbReference type="PANTHER" id="PTHR42818:SF1">
    <property type="entry name" value="SULFOPYRUVATE DECARBOXYLASE"/>
    <property type="match status" value="1"/>
</dbReference>
<sequence length="199" mass="20913">MLDIRDALGALLEREPAALTVSTCGYITRDVYNIRDRANHFYLVGSMGMAAPIGLGIALAHPDRRVLVLDGDGSFAMNPGCLPMIAEHRPNLVHVVLDNGAHESTGGQRTAALGDPAAMALAAGYAAAHTVDDLDGLAALDLTGTPTLVRIRCELRGHPAGKRVEQTPQELVERFRTHLAEGADAPSAGPLTSHLEGAV</sequence>
<name>A0ABT7IS05_9ACTN</name>
<keyword evidence="1" id="KW-0210">Decarboxylase</keyword>
<protein>
    <submittedName>
        <fullName evidence="6">Thiamine pyrophosphate-dependent enzyme</fullName>
    </submittedName>
</protein>
<dbReference type="Pfam" id="PF02775">
    <property type="entry name" value="TPP_enzyme_C"/>
    <property type="match status" value="1"/>
</dbReference>
<dbReference type="InterPro" id="IPR011766">
    <property type="entry name" value="TPP_enzyme_TPP-bd"/>
</dbReference>
<reference evidence="6 7" key="1">
    <citation type="submission" date="2023-05" db="EMBL/GenBank/DDBJ databases">
        <title>Streptomyces fuscus sp. nov., a brown-black pigment producing actinomyces isolated from dry sand of Sea duck farm.</title>
        <authorList>
            <person name="Xie J."/>
            <person name="Shen N."/>
        </authorList>
    </citation>
    <scope>NUCLEOTIDE SEQUENCE [LARGE SCALE GENOMIC DNA]</scope>
    <source>
        <strain evidence="6 7">GXMU-J15</strain>
    </source>
</reference>
<dbReference type="InterPro" id="IPR051818">
    <property type="entry name" value="TPP_dependent_decarboxylase"/>
</dbReference>
<comment type="caution">
    <text evidence="6">The sequence shown here is derived from an EMBL/GenBank/DDBJ whole genome shotgun (WGS) entry which is preliminary data.</text>
</comment>
<evidence type="ECO:0000256" key="3">
    <source>
        <dbReference type="ARBA" id="ARBA00023239"/>
    </source>
</evidence>
<keyword evidence="4" id="KW-1133">Transmembrane helix</keyword>
<keyword evidence="4" id="KW-0812">Transmembrane</keyword>
<dbReference type="PANTHER" id="PTHR42818">
    <property type="entry name" value="SULFOPYRUVATE DECARBOXYLASE SUBUNIT ALPHA"/>
    <property type="match status" value="1"/>
</dbReference>
<dbReference type="PROSITE" id="PS00187">
    <property type="entry name" value="TPP_ENZYMES"/>
    <property type="match status" value="1"/>
</dbReference>
<evidence type="ECO:0000259" key="5">
    <source>
        <dbReference type="Pfam" id="PF02775"/>
    </source>
</evidence>
<gene>
    <name evidence="6" type="ORF">QNN03_02770</name>
</gene>
<dbReference type="InterPro" id="IPR000399">
    <property type="entry name" value="TPP-bd_CS"/>
</dbReference>
<feature type="transmembrane region" description="Helical" evidence="4">
    <location>
        <begin position="41"/>
        <end position="60"/>
    </location>
</feature>
<proteinExistence type="predicted"/>
<dbReference type="RefSeq" id="WP_218063541.1">
    <property type="nucleotide sequence ID" value="NZ_JASJUS010000002.1"/>
</dbReference>
<feature type="domain" description="Thiamine pyrophosphate enzyme TPP-binding" evidence="5">
    <location>
        <begin position="40"/>
        <end position="118"/>
    </location>
</feature>
<evidence type="ECO:0000256" key="4">
    <source>
        <dbReference type="SAM" id="Phobius"/>
    </source>
</evidence>
<evidence type="ECO:0000313" key="6">
    <source>
        <dbReference type="EMBL" id="MDL2075361.1"/>
    </source>
</evidence>
<dbReference type="Gene3D" id="3.40.50.970">
    <property type="match status" value="1"/>
</dbReference>
<accession>A0ABT7IS05</accession>
<keyword evidence="7" id="KW-1185">Reference proteome</keyword>
<evidence type="ECO:0000256" key="2">
    <source>
        <dbReference type="ARBA" id="ARBA00023052"/>
    </source>
</evidence>
<dbReference type="SUPFAM" id="SSF52518">
    <property type="entry name" value="Thiamin diphosphate-binding fold (THDP-binding)"/>
    <property type="match status" value="1"/>
</dbReference>
<organism evidence="6 7">
    <name type="scientific">Streptomyces fuscus</name>
    <dbReference type="NCBI Taxonomy" id="3048495"/>
    <lineage>
        <taxon>Bacteria</taxon>
        <taxon>Bacillati</taxon>
        <taxon>Actinomycetota</taxon>
        <taxon>Actinomycetes</taxon>
        <taxon>Kitasatosporales</taxon>
        <taxon>Streptomycetaceae</taxon>
        <taxon>Streptomyces</taxon>
    </lineage>
</organism>
<dbReference type="Proteomes" id="UP001241926">
    <property type="component" value="Unassembled WGS sequence"/>
</dbReference>
<evidence type="ECO:0000313" key="7">
    <source>
        <dbReference type="Proteomes" id="UP001241926"/>
    </source>
</evidence>
<keyword evidence="2" id="KW-0786">Thiamine pyrophosphate</keyword>
<dbReference type="EMBL" id="JASJUS010000002">
    <property type="protein sequence ID" value="MDL2075361.1"/>
    <property type="molecule type" value="Genomic_DNA"/>
</dbReference>
<evidence type="ECO:0000256" key="1">
    <source>
        <dbReference type="ARBA" id="ARBA00022793"/>
    </source>
</evidence>